<feature type="coiled-coil region" evidence="1">
    <location>
        <begin position="105"/>
        <end position="188"/>
    </location>
</feature>
<keyword evidence="1" id="KW-0175">Coiled coil</keyword>
<dbReference type="InterPro" id="IPR021104">
    <property type="entry name" value="KfrA_DNA-bd_N"/>
</dbReference>
<gene>
    <name evidence="3" type="ORF">CSA60_04025</name>
</gene>
<sequence>MSTTDLQEIIFSTADRLLMAGVQPTLSGIAESLGKSESEVEGEFKAWWGRVPERLLVSSNSVVIPDVPEVLGQSFARIWEQAVQEASSNFVQLQHKQEVGIDIARREADESLQESRARMLDLEDKLRDQARLNEELKSQLKEAEAEVGVLKTSLAAETSQRKQEEQSRLNVEQDLNHLRKTYDDAKRTFDKRIKDKERHALETVSKSDADVRYYRGALGKLRDEVGKKESALTKTIHELQAELARKDAKSDMQKSQIKSLEDELEKIKSDTSGQSRDMAKINAKLLSESNKNKRLEDKIKELDEEVRKARQKQVSLSNEQARRENSIRNQFKGREEELVRSLAKIASLEKKIITQDEEIRRLNSRL</sequence>
<protein>
    <recommendedName>
        <fullName evidence="2">KfrA N-terminal DNA-binding domain-containing protein</fullName>
    </recommendedName>
</protein>
<evidence type="ECO:0000313" key="3">
    <source>
        <dbReference type="EMBL" id="PIE23803.1"/>
    </source>
</evidence>
<evidence type="ECO:0000259" key="2">
    <source>
        <dbReference type="Pfam" id="PF11740"/>
    </source>
</evidence>
<dbReference type="Gene3D" id="1.20.5.1700">
    <property type="match status" value="1"/>
</dbReference>
<name>A0A2G6JK71_NEPCE</name>
<reference evidence="3 4" key="1">
    <citation type="submission" date="2017-10" db="EMBL/GenBank/DDBJ databases">
        <title>Novel microbial diversity and functional potential in the marine mammal oral microbiome.</title>
        <authorList>
            <person name="Dudek N.K."/>
            <person name="Sun C.L."/>
            <person name="Burstein D."/>
            <person name="Kantor R.S."/>
            <person name="Aliaga Goltsman D.S."/>
            <person name="Bik E.M."/>
            <person name="Thomas B.C."/>
            <person name="Banfield J.F."/>
            <person name="Relman D.A."/>
        </authorList>
    </citation>
    <scope>NUCLEOTIDE SEQUENCE [LARGE SCALE GENOMIC DNA]</scope>
    <source>
        <strain evidence="3">DOLJORAL78_47_21</strain>
    </source>
</reference>
<dbReference type="SUPFAM" id="SSF58100">
    <property type="entry name" value="Bacterial hemolysins"/>
    <property type="match status" value="1"/>
</dbReference>
<comment type="caution">
    <text evidence="3">The sequence shown here is derived from an EMBL/GenBank/DDBJ whole genome shotgun (WGS) entry which is preliminary data.</text>
</comment>
<dbReference type="EMBL" id="PDSH01000019">
    <property type="protein sequence ID" value="PIE23803.1"/>
    <property type="molecule type" value="Genomic_DNA"/>
</dbReference>
<proteinExistence type="predicted"/>
<organism evidence="3 4">
    <name type="scientific">Neptuniibacter caesariensis</name>
    <dbReference type="NCBI Taxonomy" id="207954"/>
    <lineage>
        <taxon>Bacteria</taxon>
        <taxon>Pseudomonadati</taxon>
        <taxon>Pseudomonadota</taxon>
        <taxon>Gammaproteobacteria</taxon>
        <taxon>Oceanospirillales</taxon>
        <taxon>Oceanospirillaceae</taxon>
        <taxon>Neptuniibacter</taxon>
    </lineage>
</organism>
<dbReference type="Proteomes" id="UP000243469">
    <property type="component" value="Unassembled WGS sequence"/>
</dbReference>
<dbReference type="Pfam" id="PF11740">
    <property type="entry name" value="KfrA_N"/>
    <property type="match status" value="1"/>
</dbReference>
<feature type="domain" description="KfrA N-terminal DNA-binding" evidence="2">
    <location>
        <begin position="8"/>
        <end position="123"/>
    </location>
</feature>
<feature type="coiled-coil region" evidence="1">
    <location>
        <begin position="243"/>
        <end position="319"/>
    </location>
</feature>
<evidence type="ECO:0000313" key="4">
    <source>
        <dbReference type="Proteomes" id="UP000243469"/>
    </source>
</evidence>
<accession>A0A2G6JK71</accession>
<evidence type="ECO:0000256" key="1">
    <source>
        <dbReference type="SAM" id="Coils"/>
    </source>
</evidence>
<dbReference type="AlphaFoldDB" id="A0A2G6JK71"/>